<proteinExistence type="predicted"/>
<reference evidence="2 3" key="1">
    <citation type="submission" date="2020-08" db="EMBL/GenBank/DDBJ databases">
        <title>Genome sequence of Sphingomonas sediminicola KACC 15039T.</title>
        <authorList>
            <person name="Hyun D.-W."/>
            <person name="Bae J.-W."/>
        </authorList>
    </citation>
    <scope>NUCLEOTIDE SEQUENCE [LARGE SCALE GENOMIC DNA]</scope>
    <source>
        <strain evidence="2 3">KACC 15039</strain>
    </source>
</reference>
<feature type="chain" id="PRO_5047270219" evidence="1">
    <location>
        <begin position="23"/>
        <end position="124"/>
    </location>
</feature>
<dbReference type="EMBL" id="CP060782">
    <property type="protein sequence ID" value="QNP44976.1"/>
    <property type="molecule type" value="Genomic_DNA"/>
</dbReference>
<sequence>MRIAFVSLAAALAGCTAPPPSASNAPIAEIAGRIAGPAQRCVTLTQSEGLHAANRSTLAVRTGKTVWINQLQEGCSGFGQWDVLVTEPIGTQYCRGDLVRSFDSVSKIPGPSCRLGDFIPYTRG</sequence>
<evidence type="ECO:0000313" key="2">
    <source>
        <dbReference type="EMBL" id="QNP44976.1"/>
    </source>
</evidence>
<dbReference type="RefSeq" id="WP_187707933.1">
    <property type="nucleotide sequence ID" value="NZ_CP060782.1"/>
</dbReference>
<keyword evidence="3" id="KW-1185">Reference proteome</keyword>
<name>A0ABX6T513_9SPHN</name>
<dbReference type="Proteomes" id="UP000516105">
    <property type="component" value="Chromosome"/>
</dbReference>
<accession>A0ABX6T513</accession>
<gene>
    <name evidence="2" type="ORF">H9L14_09670</name>
</gene>
<organism evidence="2 3">
    <name type="scientific">Sphingomonas sediminicola</name>
    <dbReference type="NCBI Taxonomy" id="386874"/>
    <lineage>
        <taxon>Bacteria</taxon>
        <taxon>Pseudomonadati</taxon>
        <taxon>Pseudomonadota</taxon>
        <taxon>Alphaproteobacteria</taxon>
        <taxon>Sphingomonadales</taxon>
        <taxon>Sphingomonadaceae</taxon>
        <taxon>Sphingomonas</taxon>
    </lineage>
</organism>
<keyword evidence="1" id="KW-0732">Signal</keyword>
<dbReference type="PROSITE" id="PS51257">
    <property type="entry name" value="PROKAR_LIPOPROTEIN"/>
    <property type="match status" value="1"/>
</dbReference>
<evidence type="ECO:0000256" key="1">
    <source>
        <dbReference type="SAM" id="SignalP"/>
    </source>
</evidence>
<protein>
    <submittedName>
        <fullName evidence="2">Uncharacterized protein</fullName>
    </submittedName>
</protein>
<evidence type="ECO:0000313" key="3">
    <source>
        <dbReference type="Proteomes" id="UP000516105"/>
    </source>
</evidence>
<feature type="signal peptide" evidence="1">
    <location>
        <begin position="1"/>
        <end position="22"/>
    </location>
</feature>